<comment type="subcellular location">
    <subcellularLocation>
        <location evidence="1">Cell membrane</location>
        <topology evidence="1">Peripheral membrane protein</topology>
    </subcellularLocation>
</comment>
<organism evidence="8 9">
    <name type="scientific">Streptantibioticus parmotrematis</name>
    <dbReference type="NCBI Taxonomy" id="2873249"/>
    <lineage>
        <taxon>Bacteria</taxon>
        <taxon>Bacillati</taxon>
        <taxon>Actinomycetota</taxon>
        <taxon>Actinomycetes</taxon>
        <taxon>Kitasatosporales</taxon>
        <taxon>Streptomycetaceae</taxon>
        <taxon>Streptantibioticus</taxon>
    </lineage>
</organism>
<dbReference type="GO" id="GO:0005524">
    <property type="term" value="F:ATP binding"/>
    <property type="evidence" value="ECO:0007669"/>
    <property type="project" value="UniProtKB-KW"/>
</dbReference>
<keyword evidence="5 8" id="KW-0067">ATP-binding</keyword>
<evidence type="ECO:0000256" key="3">
    <source>
        <dbReference type="ARBA" id="ARBA00022448"/>
    </source>
</evidence>
<gene>
    <name evidence="8" type="ORF">K7472_22190</name>
</gene>
<dbReference type="InterPro" id="IPR003439">
    <property type="entry name" value="ABC_transporter-like_ATP-bd"/>
</dbReference>
<dbReference type="SMART" id="SM00382">
    <property type="entry name" value="AAA"/>
    <property type="match status" value="1"/>
</dbReference>
<dbReference type="InterPro" id="IPR003593">
    <property type="entry name" value="AAA+_ATPase"/>
</dbReference>
<dbReference type="CDD" id="cd03230">
    <property type="entry name" value="ABC_DR_subfamily_A"/>
    <property type="match status" value="1"/>
</dbReference>
<dbReference type="PANTHER" id="PTHR42711:SF5">
    <property type="entry name" value="ABC TRANSPORTER ATP-BINDING PROTEIN NATA"/>
    <property type="match status" value="1"/>
</dbReference>
<evidence type="ECO:0000256" key="1">
    <source>
        <dbReference type="ARBA" id="ARBA00004202"/>
    </source>
</evidence>
<name>A0ABS7QWF6_9ACTN</name>
<comment type="similarity">
    <text evidence="2">Belongs to the ABC transporter superfamily.</text>
</comment>
<evidence type="ECO:0000256" key="5">
    <source>
        <dbReference type="ARBA" id="ARBA00022840"/>
    </source>
</evidence>
<dbReference type="EMBL" id="JAINVZ010000017">
    <property type="protein sequence ID" value="MBY8887529.1"/>
    <property type="molecule type" value="Genomic_DNA"/>
</dbReference>
<protein>
    <submittedName>
        <fullName evidence="8">ABC transporter ATP-binding protein</fullName>
    </submittedName>
</protein>
<keyword evidence="4" id="KW-0547">Nucleotide-binding</keyword>
<dbReference type="Gene3D" id="3.40.50.300">
    <property type="entry name" value="P-loop containing nucleotide triphosphate hydrolases"/>
    <property type="match status" value="1"/>
</dbReference>
<accession>A0ABS7QWF6</accession>
<evidence type="ECO:0000259" key="7">
    <source>
        <dbReference type="PROSITE" id="PS50893"/>
    </source>
</evidence>
<dbReference type="SUPFAM" id="SSF52540">
    <property type="entry name" value="P-loop containing nucleoside triphosphate hydrolases"/>
    <property type="match status" value="1"/>
</dbReference>
<proteinExistence type="inferred from homology"/>
<dbReference type="PROSITE" id="PS50893">
    <property type="entry name" value="ABC_TRANSPORTER_2"/>
    <property type="match status" value="1"/>
</dbReference>
<keyword evidence="6" id="KW-0046">Antibiotic resistance</keyword>
<evidence type="ECO:0000256" key="6">
    <source>
        <dbReference type="ARBA" id="ARBA00023251"/>
    </source>
</evidence>
<dbReference type="InterPro" id="IPR050763">
    <property type="entry name" value="ABC_transporter_ATP-binding"/>
</dbReference>
<evidence type="ECO:0000256" key="4">
    <source>
        <dbReference type="ARBA" id="ARBA00022741"/>
    </source>
</evidence>
<dbReference type="Pfam" id="PF00005">
    <property type="entry name" value="ABC_tran"/>
    <property type="match status" value="1"/>
</dbReference>
<sequence>MPPAGGFALAVEVSGLSRTFTPGRGVRRKRADVLALDGVDLTVPRGEVHGLLGPNGAGKTTLCKILSTILLPTSGTVRVCGLDVVTDVRGVRARIGIVFGGDRGLYTRLTARQNLSFWAALSGLSGRGSAARVDAVLDRVGLRDRADDRVEEYSRGMKQRLHLARALVHEPTLLLLDEPTTGMDPVAARDFRTLVGEVSGSGCTVLLTTHDMDEAEALCSRVTLIDNGRILTTDRPQALGEWISRYERVEAEGVPSAVADRLEELEGVGSLQRSPGGRIRVQTTAQGASAVVIRTLLDAGVTTMSVNRPTLEEVYLHVIGDRGMAVGR</sequence>
<keyword evidence="9" id="KW-1185">Reference proteome</keyword>
<keyword evidence="3" id="KW-0813">Transport</keyword>
<comment type="caution">
    <text evidence="8">The sequence shown here is derived from an EMBL/GenBank/DDBJ whole genome shotgun (WGS) entry which is preliminary data.</text>
</comment>
<reference evidence="8 9" key="1">
    <citation type="submission" date="2021-08" db="EMBL/GenBank/DDBJ databases">
        <title>Streptomyces sp. PTM05 isolated from lichen.</title>
        <authorList>
            <person name="Somphong A."/>
            <person name="Phongsopitanun W."/>
            <person name="Tanasupawat S."/>
        </authorList>
    </citation>
    <scope>NUCLEOTIDE SEQUENCE [LARGE SCALE GENOMIC DNA]</scope>
    <source>
        <strain evidence="8 9">Ptm05</strain>
    </source>
</reference>
<dbReference type="Proteomes" id="UP001198565">
    <property type="component" value="Unassembled WGS sequence"/>
</dbReference>
<evidence type="ECO:0000313" key="8">
    <source>
        <dbReference type="EMBL" id="MBY8887529.1"/>
    </source>
</evidence>
<evidence type="ECO:0000256" key="2">
    <source>
        <dbReference type="ARBA" id="ARBA00005417"/>
    </source>
</evidence>
<dbReference type="InterPro" id="IPR027417">
    <property type="entry name" value="P-loop_NTPase"/>
</dbReference>
<feature type="domain" description="ABC transporter" evidence="7">
    <location>
        <begin position="11"/>
        <end position="252"/>
    </location>
</feature>
<evidence type="ECO:0000313" key="9">
    <source>
        <dbReference type="Proteomes" id="UP001198565"/>
    </source>
</evidence>
<dbReference type="PANTHER" id="PTHR42711">
    <property type="entry name" value="ABC TRANSPORTER ATP-BINDING PROTEIN"/>
    <property type="match status" value="1"/>
</dbReference>